<evidence type="ECO:0000256" key="1">
    <source>
        <dbReference type="SAM" id="Phobius"/>
    </source>
</evidence>
<keyword evidence="3" id="KW-1185">Reference proteome</keyword>
<organism evidence="3 5">
    <name type="scientific">Biomphalaria glabrata</name>
    <name type="common">Bloodfluke planorb</name>
    <name type="synonym">Freshwater snail</name>
    <dbReference type="NCBI Taxonomy" id="6526"/>
    <lineage>
        <taxon>Eukaryota</taxon>
        <taxon>Metazoa</taxon>
        <taxon>Spiralia</taxon>
        <taxon>Lophotrochozoa</taxon>
        <taxon>Mollusca</taxon>
        <taxon>Gastropoda</taxon>
        <taxon>Heterobranchia</taxon>
        <taxon>Euthyneura</taxon>
        <taxon>Panpulmonata</taxon>
        <taxon>Hygrophila</taxon>
        <taxon>Lymnaeoidea</taxon>
        <taxon>Planorbidae</taxon>
        <taxon>Biomphalaria</taxon>
    </lineage>
</organism>
<sequence length="379" mass="42086">MNVLFKCFILSIVCYVYTACPLNYFGPSCRYKCNCLKGCDKFGACLNNSDCIPGWFGYLCQLQDLMLVEPRPTVTPVVKKDLTELVDGKRITCTWYSVVAFQVNFLVPTDITVIRVYVRKDERSDTMGGSVNVSNDNFQTSLCINGSRSVEVDNGTIDVYCTSSAPVKQLRVRTFGVTGECHISISKDCIISLSRLPCDADYCKRCFNFKCDRSTGQCYVACLGYSNFPYCDQPCRTGQFGLNCIFRCSQNCYGGICDPASGLCLNGCNGFSNPPMCNIPCIGSHGHNCMCDASCQVCKTGSRVCQSCLDGYVVRLNKTTECIPMPARGIALFSTSLLRKRAPLILSVLIFETLLVILIVIFVFIYHRKTRIDNHSESD</sequence>
<feature type="transmembrane region" description="Helical" evidence="1">
    <location>
        <begin position="344"/>
        <end position="366"/>
    </location>
</feature>
<dbReference type="Proteomes" id="UP001165740">
    <property type="component" value="Chromosome 5"/>
</dbReference>
<evidence type="ECO:0000256" key="2">
    <source>
        <dbReference type="SAM" id="SignalP"/>
    </source>
</evidence>
<evidence type="ECO:0000313" key="4">
    <source>
        <dbReference type="RefSeq" id="XP_055884237.1"/>
    </source>
</evidence>
<feature type="signal peptide" evidence="2">
    <location>
        <begin position="1"/>
        <end position="18"/>
    </location>
</feature>
<evidence type="ECO:0000313" key="5">
    <source>
        <dbReference type="RefSeq" id="XP_055884238.1"/>
    </source>
</evidence>
<evidence type="ECO:0000313" key="3">
    <source>
        <dbReference type="Proteomes" id="UP001165740"/>
    </source>
</evidence>
<dbReference type="RefSeq" id="XP_055884238.1">
    <property type="nucleotide sequence ID" value="XM_056028263.1"/>
</dbReference>
<reference evidence="4 5" key="1">
    <citation type="submission" date="2025-04" db="UniProtKB">
        <authorList>
            <consortium name="RefSeq"/>
        </authorList>
    </citation>
    <scope>IDENTIFICATION</scope>
</reference>
<dbReference type="OrthoDB" id="10252017at2759"/>
<keyword evidence="1" id="KW-0812">Transmembrane</keyword>
<protein>
    <submittedName>
        <fullName evidence="4 5">Multiple epidermal growth factor-like domains protein 10 isoform X1</fullName>
    </submittedName>
</protein>
<keyword evidence="2" id="KW-0732">Signal</keyword>
<dbReference type="RefSeq" id="XP_055884237.1">
    <property type="nucleotide sequence ID" value="XM_056028262.1"/>
</dbReference>
<name>A0A9W3AAQ3_BIOGL</name>
<feature type="chain" id="PRO_5044702770" evidence="2">
    <location>
        <begin position="19"/>
        <end position="379"/>
    </location>
</feature>
<keyword evidence="1" id="KW-0472">Membrane</keyword>
<gene>
    <name evidence="4 5" type="primary">LOC106065988</name>
</gene>
<proteinExistence type="predicted"/>
<keyword evidence="1" id="KW-1133">Transmembrane helix</keyword>
<dbReference type="GeneID" id="106065988"/>
<accession>A0A9W3AAQ3</accession>
<dbReference type="AlphaFoldDB" id="A0A9W3AAQ3"/>